<organism evidence="2 3">
    <name type="scientific">Xanthomarina spongicola</name>
    <dbReference type="NCBI Taxonomy" id="570520"/>
    <lineage>
        <taxon>Bacteria</taxon>
        <taxon>Pseudomonadati</taxon>
        <taxon>Bacteroidota</taxon>
        <taxon>Flavobacteriia</taxon>
        <taxon>Flavobacteriales</taxon>
        <taxon>Flavobacteriaceae</taxon>
        <taxon>Xanthomarina</taxon>
    </lineage>
</organism>
<feature type="signal peptide" evidence="1">
    <location>
        <begin position="1"/>
        <end position="19"/>
    </location>
</feature>
<feature type="chain" id="PRO_5016378273" description="Lipoprotein" evidence="1">
    <location>
        <begin position="20"/>
        <end position="131"/>
    </location>
</feature>
<evidence type="ECO:0008006" key="4">
    <source>
        <dbReference type="Google" id="ProtNLM"/>
    </source>
</evidence>
<name>A0A316ECL0_9FLAO</name>
<comment type="caution">
    <text evidence="2">The sequence shown here is derived from an EMBL/GenBank/DDBJ whole genome shotgun (WGS) entry which is preliminary data.</text>
</comment>
<evidence type="ECO:0000313" key="3">
    <source>
        <dbReference type="Proteomes" id="UP000245430"/>
    </source>
</evidence>
<reference evidence="2 3" key="1">
    <citation type="submission" date="2018-05" db="EMBL/GenBank/DDBJ databases">
        <title>Genomic Encyclopedia of Archaeal and Bacterial Type Strains, Phase II (KMG-II): from individual species to whole genera.</title>
        <authorList>
            <person name="Goeker M."/>
        </authorList>
    </citation>
    <scope>NUCLEOTIDE SEQUENCE [LARGE SCALE GENOMIC DNA]</scope>
    <source>
        <strain evidence="2 3">DSM 22637</strain>
    </source>
</reference>
<dbReference type="AlphaFoldDB" id="A0A316ECL0"/>
<accession>A0A316ECL0</accession>
<sequence>MKKLIACLFVFLFFSCSTNDDSTQDIYYEILPVESAVLPDEFQLGEVYEITLTYIRPSTCHAFNNMYYLEELNERTVAVVAYVISGNGNCQPTDIEAEASFDFKAEDSGSYVFKFWQGGDNYLVIEVPVVD</sequence>
<keyword evidence="1" id="KW-0732">Signal</keyword>
<gene>
    <name evidence="2" type="ORF">LX78_00332</name>
</gene>
<dbReference type="RefSeq" id="WP_245881454.1">
    <property type="nucleotide sequence ID" value="NZ_QGGP01000001.1"/>
</dbReference>
<keyword evidence="3" id="KW-1185">Reference proteome</keyword>
<protein>
    <recommendedName>
        <fullName evidence="4">Lipoprotein</fullName>
    </recommendedName>
</protein>
<evidence type="ECO:0000256" key="1">
    <source>
        <dbReference type="SAM" id="SignalP"/>
    </source>
</evidence>
<evidence type="ECO:0000313" key="2">
    <source>
        <dbReference type="EMBL" id="PWK20630.1"/>
    </source>
</evidence>
<dbReference type="Proteomes" id="UP000245430">
    <property type="component" value="Unassembled WGS sequence"/>
</dbReference>
<proteinExistence type="predicted"/>
<dbReference type="EMBL" id="QGGP01000001">
    <property type="protein sequence ID" value="PWK20630.1"/>
    <property type="molecule type" value="Genomic_DNA"/>
</dbReference>
<dbReference type="PROSITE" id="PS51257">
    <property type="entry name" value="PROKAR_LIPOPROTEIN"/>
    <property type="match status" value="1"/>
</dbReference>